<dbReference type="GO" id="GO:0004553">
    <property type="term" value="F:hydrolase activity, hydrolyzing O-glycosyl compounds"/>
    <property type="evidence" value="ECO:0007669"/>
    <property type="project" value="InterPro"/>
</dbReference>
<dbReference type="InterPro" id="IPR006102">
    <property type="entry name" value="Ig-like_GH2"/>
</dbReference>
<dbReference type="Gene3D" id="2.60.120.260">
    <property type="entry name" value="Galactose-binding domain-like"/>
    <property type="match status" value="1"/>
</dbReference>
<dbReference type="SUPFAM" id="SSF49785">
    <property type="entry name" value="Galactose-binding domain-like"/>
    <property type="match status" value="1"/>
</dbReference>
<dbReference type="SUPFAM" id="SSF49303">
    <property type="entry name" value="beta-Galactosidase/glucuronidase domain"/>
    <property type="match status" value="1"/>
</dbReference>
<keyword evidence="2" id="KW-0378">Hydrolase</keyword>
<dbReference type="EMBL" id="SGXA01000001">
    <property type="protein sequence ID" value="RZS74555.1"/>
    <property type="molecule type" value="Genomic_DNA"/>
</dbReference>
<dbReference type="Pfam" id="PF02837">
    <property type="entry name" value="Glyco_hydro_2_N"/>
    <property type="match status" value="1"/>
</dbReference>
<evidence type="ECO:0000256" key="2">
    <source>
        <dbReference type="ARBA" id="ARBA00022801"/>
    </source>
</evidence>
<feature type="domain" description="Glycosyl hydrolases family 2 sugar binding" evidence="7">
    <location>
        <begin position="30"/>
        <end position="192"/>
    </location>
</feature>
<sequence>MRNLFIPYLLFLFFSSSMMAQQVRNAASISLDGEWLFALDPVKTGERSHWFDTGFVTTGFDKVTVPHCFSVDERYAMFTGTAWYFRKFAGPVLPAGYRVFLRFDAVFYKTSVWLNGKLAGNHEGGYTPFEMEVTSLLQAKNVLTLSVNNEWDTTTIPGAKTTNTFTRTDHSQLYAWMNYGGITRPVQLVIRPDVFIQNLQVITNAGQAKGNARIRIKTFVSNLSQQPVSMPVTASVDFEGKPCNIRFKPVVVTLKENAEGTVVLEGELPATLVKYWQPDEPHLYKAKVMAGRDTFSTSFGIRTIKVEGVKLLVNGEAIRRGGCNRPLDYPGFGSLDPQEILEKDMQLIKEGNMEFSRISHYPVSEAMLHWADQHGLFIIAEAGNWQMTPQQMADPLMREKYKSQLREMMERDWNHPCIIAYSLGNEFQSQTPEGQAWVKDMRDYVRSIDSTRLITFASFNVWRDYVKQPEDEASRYVDFISANIYGNHQKILQRIHELYPDKPVYISEFGIRATKNKTEDERIAYFKKALQEIRQFDFVSGASVWSFNDYQSRYPGTDADGYRAWGLVTPERQLRGTYQIMQEEFAPVVLQAVQWKDDQMIIDVQSRADFPSCTLRNYRLQYGTTVIELKTLKPGERQQLTLPVSAKDKNGLSISIIKPGGFVVINKIFKP</sequence>
<dbReference type="GO" id="GO:0005975">
    <property type="term" value="P:carbohydrate metabolic process"/>
    <property type="evidence" value="ECO:0007669"/>
    <property type="project" value="InterPro"/>
</dbReference>
<name>A0A4Q7N2W8_9BACT</name>
<proteinExistence type="inferred from homology"/>
<dbReference type="InterPro" id="IPR013783">
    <property type="entry name" value="Ig-like_fold"/>
</dbReference>
<evidence type="ECO:0000256" key="3">
    <source>
        <dbReference type="ARBA" id="ARBA00023295"/>
    </source>
</evidence>
<dbReference type="InterPro" id="IPR006103">
    <property type="entry name" value="Glyco_hydro_2_cat"/>
</dbReference>
<dbReference type="Proteomes" id="UP000293874">
    <property type="component" value="Unassembled WGS sequence"/>
</dbReference>
<protein>
    <submittedName>
        <fullName evidence="8">Beta-glucuronidase</fullName>
    </submittedName>
</protein>
<evidence type="ECO:0000259" key="5">
    <source>
        <dbReference type="Pfam" id="PF00703"/>
    </source>
</evidence>
<evidence type="ECO:0000256" key="1">
    <source>
        <dbReference type="ARBA" id="ARBA00007401"/>
    </source>
</evidence>
<reference evidence="8 9" key="1">
    <citation type="submission" date="2019-02" db="EMBL/GenBank/DDBJ databases">
        <title>Genomic Encyclopedia of Type Strains, Phase IV (KMG-IV): sequencing the most valuable type-strain genomes for metagenomic binning, comparative biology and taxonomic classification.</title>
        <authorList>
            <person name="Goeker M."/>
        </authorList>
    </citation>
    <scope>NUCLEOTIDE SEQUENCE [LARGE SCALE GENOMIC DNA]</scope>
    <source>
        <strain evidence="8 9">DSM 18116</strain>
    </source>
</reference>
<evidence type="ECO:0000259" key="6">
    <source>
        <dbReference type="Pfam" id="PF02836"/>
    </source>
</evidence>
<feature type="signal peptide" evidence="4">
    <location>
        <begin position="1"/>
        <end position="20"/>
    </location>
</feature>
<dbReference type="SUPFAM" id="SSF51445">
    <property type="entry name" value="(Trans)glycosidases"/>
    <property type="match status" value="1"/>
</dbReference>
<dbReference type="OrthoDB" id="857501at2"/>
<dbReference type="Gene3D" id="2.60.40.10">
    <property type="entry name" value="Immunoglobulins"/>
    <property type="match status" value="1"/>
</dbReference>
<dbReference type="RefSeq" id="WP_130539011.1">
    <property type="nucleotide sequence ID" value="NZ_CP042431.1"/>
</dbReference>
<dbReference type="InterPro" id="IPR006101">
    <property type="entry name" value="Glyco_hydro_2"/>
</dbReference>
<dbReference type="PANTHER" id="PTHR42732">
    <property type="entry name" value="BETA-GALACTOSIDASE"/>
    <property type="match status" value="1"/>
</dbReference>
<evidence type="ECO:0000313" key="8">
    <source>
        <dbReference type="EMBL" id="RZS74555.1"/>
    </source>
</evidence>
<dbReference type="InterPro" id="IPR017853">
    <property type="entry name" value="GH"/>
</dbReference>
<dbReference type="Gene3D" id="3.20.20.80">
    <property type="entry name" value="Glycosidases"/>
    <property type="match status" value="1"/>
</dbReference>
<evidence type="ECO:0000313" key="9">
    <source>
        <dbReference type="Proteomes" id="UP000293874"/>
    </source>
</evidence>
<feature type="chain" id="PRO_5021000887" evidence="4">
    <location>
        <begin position="21"/>
        <end position="671"/>
    </location>
</feature>
<comment type="caution">
    <text evidence="8">The sequence shown here is derived from an EMBL/GenBank/DDBJ whole genome shotgun (WGS) entry which is preliminary data.</text>
</comment>
<keyword evidence="4" id="KW-0732">Signal</keyword>
<dbReference type="Pfam" id="PF02836">
    <property type="entry name" value="Glyco_hydro_2_C"/>
    <property type="match status" value="1"/>
</dbReference>
<dbReference type="PRINTS" id="PR00132">
    <property type="entry name" value="GLHYDRLASE2"/>
</dbReference>
<keyword evidence="9" id="KW-1185">Reference proteome</keyword>
<keyword evidence="3" id="KW-0326">Glycosidase</keyword>
<dbReference type="PANTHER" id="PTHR42732:SF1">
    <property type="entry name" value="BETA-MANNOSIDASE"/>
    <property type="match status" value="1"/>
</dbReference>
<dbReference type="InterPro" id="IPR036156">
    <property type="entry name" value="Beta-gal/glucu_dom_sf"/>
</dbReference>
<organism evidence="8 9">
    <name type="scientific">Pseudobacter ginsenosidimutans</name>
    <dbReference type="NCBI Taxonomy" id="661488"/>
    <lineage>
        <taxon>Bacteria</taxon>
        <taxon>Pseudomonadati</taxon>
        <taxon>Bacteroidota</taxon>
        <taxon>Chitinophagia</taxon>
        <taxon>Chitinophagales</taxon>
        <taxon>Chitinophagaceae</taxon>
        <taxon>Pseudobacter</taxon>
    </lineage>
</organism>
<evidence type="ECO:0000256" key="4">
    <source>
        <dbReference type="SAM" id="SignalP"/>
    </source>
</evidence>
<gene>
    <name evidence="8" type="ORF">EV199_0403</name>
</gene>
<feature type="domain" description="Glycoside hydrolase family 2 immunoglobulin-like beta-sandwich" evidence="5">
    <location>
        <begin position="194"/>
        <end position="302"/>
    </location>
</feature>
<dbReference type="InterPro" id="IPR006104">
    <property type="entry name" value="Glyco_hydro_2_N"/>
</dbReference>
<dbReference type="InterPro" id="IPR051913">
    <property type="entry name" value="GH2_Domain-Containing"/>
</dbReference>
<feature type="domain" description="Glycoside hydrolase family 2 catalytic" evidence="6">
    <location>
        <begin position="304"/>
        <end position="553"/>
    </location>
</feature>
<accession>A0A4Q7N2W8</accession>
<dbReference type="InterPro" id="IPR008979">
    <property type="entry name" value="Galactose-bd-like_sf"/>
</dbReference>
<comment type="similarity">
    <text evidence="1">Belongs to the glycosyl hydrolase 2 family.</text>
</comment>
<dbReference type="Pfam" id="PF00703">
    <property type="entry name" value="Glyco_hydro_2"/>
    <property type="match status" value="1"/>
</dbReference>
<dbReference type="AlphaFoldDB" id="A0A4Q7N2W8"/>
<evidence type="ECO:0000259" key="7">
    <source>
        <dbReference type="Pfam" id="PF02837"/>
    </source>
</evidence>